<evidence type="ECO:0000313" key="2">
    <source>
        <dbReference type="Proteomes" id="UP000464726"/>
    </source>
</evidence>
<accession>A0A6B9L978</accession>
<protein>
    <submittedName>
        <fullName evidence="1">Uncharacterized protein</fullName>
    </submittedName>
</protein>
<keyword evidence="2" id="KW-1185">Reference proteome</keyword>
<evidence type="ECO:0000313" key="1">
    <source>
        <dbReference type="EMBL" id="QHB38496.1"/>
    </source>
</evidence>
<organism evidence="1 2">
    <name type="scientific">Flavobacterium phage vB_FspM_lotta8-1</name>
    <dbReference type="NCBI Taxonomy" id="2686242"/>
    <lineage>
        <taxon>Viruses</taxon>
        <taxon>Duplodnaviria</taxon>
        <taxon>Heunggongvirae</taxon>
        <taxon>Uroviricota</taxon>
        <taxon>Caudoviricetes</taxon>
        <taxon>Winoviridae</taxon>
        <taxon>Pippivirus</taxon>
        <taxon>Pippivirus lotta</taxon>
    </lineage>
</organism>
<sequence>MEAKNTKKHRYEIEVEGAKAFLAPLSFPVAEAALGFTFRQYPKMITAGEILVNSLFLHGSPKYKNDKKSGWWSRVCLEAYKILDLLAYEIIDERIVVEKDGKKYSCKLSKDVSRDVLEDALGLIRPNSGNPLPLTAGRMILNDCWLEGDEEIKNDHELLICASLAAYYSIEEKEASIKKI</sequence>
<gene>
    <name evidence="1" type="ORF">lotta81_gp038</name>
</gene>
<name>A0A6B9L978_9CAUD</name>
<proteinExistence type="predicted"/>
<dbReference type="Proteomes" id="UP000464726">
    <property type="component" value="Segment"/>
</dbReference>
<reference evidence="1 2" key="1">
    <citation type="journal article" date="2020" name="Viruses">
        <title>Diversity and Host Interactions Among Virulent and Temperate Baltic Sea Flavobacterium Phages.</title>
        <authorList>
            <person name="Nilsson E."/>
            <person name="Bayfield O.W."/>
            <person name="Lundin D."/>
            <person name="Antson A.A."/>
            <person name="Holmfeldt K."/>
        </authorList>
    </citation>
    <scope>NUCLEOTIDE SEQUENCE [LARGE SCALE GENOMIC DNA]</scope>
</reference>
<dbReference type="EMBL" id="MN812203">
    <property type="protein sequence ID" value="QHB38496.1"/>
    <property type="molecule type" value="Genomic_DNA"/>
</dbReference>